<evidence type="ECO:0000256" key="4">
    <source>
        <dbReference type="ARBA" id="ARBA00023136"/>
    </source>
</evidence>
<evidence type="ECO:0000313" key="8">
    <source>
        <dbReference type="Proteomes" id="UP000308197"/>
    </source>
</evidence>
<dbReference type="Gene3D" id="1.50.10.150">
    <property type="entry name" value="Voltage-dependent anion channel"/>
    <property type="match status" value="1"/>
</dbReference>
<dbReference type="InterPro" id="IPR004695">
    <property type="entry name" value="SLAC1/Mae1/Ssu1/TehA"/>
</dbReference>
<keyword evidence="2 6" id="KW-0812">Transmembrane</keyword>
<dbReference type="CDD" id="cd09317">
    <property type="entry name" value="TDT_Mae1_like"/>
    <property type="match status" value="1"/>
</dbReference>
<sequence>MEYYNNHQTHNLALPERAGQPRPTASPEPEPSIKVSPLARRIHGWSWQAFPIGMGTGAVYVTMSGLKQHSQVLTNVETFFYFLNIALFVLNTTTLLLQLILYPKQALRLIKDPVKGIFVPLVVLSFATILIGTIKYAVPTGHVHPGFIYALFWVYVVFACLVCFPMLMVWFNSPHDLKTFTPAWAFLVFPMMLVGVVGFNVLDVIPSTEQRAIGVLLTSYVFQGLGFFMTFFYICIYIIRIMTTGFMDGHQANGAFVAVGPPGFTALALIKLGAKAREILPAHGLVSPAAGEIWFATSVMSGLMLFGLALFLFFFGLFPYWFKVHKHLKEILGCWALTFPNVGWISTIRVLGDTFELEGFFTWHLIMTIIMCTVWVVLFVLTVVAFFKGKIFLAKPEEVIQDSVDRKIFFSPTSSARSSFQGGAGYSYNKEAANHV</sequence>
<protein>
    <recommendedName>
        <fullName evidence="9">C4-dicarboxylate transporter/malic acid transport protein</fullName>
    </recommendedName>
</protein>
<keyword evidence="8" id="KW-1185">Reference proteome</keyword>
<feature type="transmembrane region" description="Helical" evidence="6">
    <location>
        <begin position="332"/>
        <end position="351"/>
    </location>
</feature>
<accession>A0A5C3P6I6</accession>
<dbReference type="InParanoid" id="A0A5C3P6I6"/>
<dbReference type="InterPro" id="IPR030185">
    <property type="entry name" value="Mae1"/>
</dbReference>
<evidence type="ECO:0000256" key="6">
    <source>
        <dbReference type="SAM" id="Phobius"/>
    </source>
</evidence>
<evidence type="ECO:0008006" key="9">
    <source>
        <dbReference type="Google" id="ProtNLM"/>
    </source>
</evidence>
<evidence type="ECO:0000256" key="5">
    <source>
        <dbReference type="SAM" id="MobiDB-lite"/>
    </source>
</evidence>
<evidence type="ECO:0000313" key="7">
    <source>
        <dbReference type="EMBL" id="TFK83850.1"/>
    </source>
</evidence>
<feature type="transmembrane region" description="Helical" evidence="6">
    <location>
        <begin position="293"/>
        <end position="320"/>
    </location>
</feature>
<evidence type="ECO:0000256" key="2">
    <source>
        <dbReference type="ARBA" id="ARBA00022692"/>
    </source>
</evidence>
<keyword evidence="4 6" id="KW-0472">Membrane</keyword>
<dbReference type="InterPro" id="IPR038665">
    <property type="entry name" value="Voltage-dep_anion_channel_sf"/>
</dbReference>
<dbReference type="GO" id="GO:0015140">
    <property type="term" value="F:malate transmembrane transporter activity"/>
    <property type="evidence" value="ECO:0007669"/>
    <property type="project" value="InterPro"/>
</dbReference>
<feature type="region of interest" description="Disordered" evidence="5">
    <location>
        <begin position="1"/>
        <end position="33"/>
    </location>
</feature>
<feature type="transmembrane region" description="Helical" evidence="6">
    <location>
        <begin position="114"/>
        <end position="134"/>
    </location>
</feature>
<dbReference type="GO" id="GO:0016020">
    <property type="term" value="C:membrane"/>
    <property type="evidence" value="ECO:0007669"/>
    <property type="project" value="UniProtKB-SubCell"/>
</dbReference>
<dbReference type="PANTHER" id="PTHR31162:SF0">
    <property type="entry name" value="MALIC ACID TRANSPORT PROTEIN"/>
    <property type="match status" value="1"/>
</dbReference>
<name>A0A5C3P6I6_9APHY</name>
<feature type="transmembrane region" description="Helical" evidence="6">
    <location>
        <begin position="79"/>
        <end position="102"/>
    </location>
</feature>
<feature type="transmembrane region" description="Helical" evidence="6">
    <location>
        <begin position="183"/>
        <end position="202"/>
    </location>
</feature>
<feature type="transmembrane region" description="Helical" evidence="6">
    <location>
        <begin position="222"/>
        <end position="242"/>
    </location>
</feature>
<dbReference type="EMBL" id="ML211360">
    <property type="protein sequence ID" value="TFK83850.1"/>
    <property type="molecule type" value="Genomic_DNA"/>
</dbReference>
<feature type="transmembrane region" description="Helical" evidence="6">
    <location>
        <begin position="254"/>
        <end position="273"/>
    </location>
</feature>
<comment type="subcellular location">
    <subcellularLocation>
        <location evidence="1">Membrane</location>
        <topology evidence="1">Multi-pass membrane protein</topology>
    </subcellularLocation>
</comment>
<dbReference type="Proteomes" id="UP000308197">
    <property type="component" value="Unassembled WGS sequence"/>
</dbReference>
<feature type="transmembrane region" description="Helical" evidence="6">
    <location>
        <begin position="146"/>
        <end position="171"/>
    </location>
</feature>
<gene>
    <name evidence="7" type="ORF">K466DRAFT_244364</name>
</gene>
<organism evidence="7 8">
    <name type="scientific">Polyporus arcularius HHB13444</name>
    <dbReference type="NCBI Taxonomy" id="1314778"/>
    <lineage>
        <taxon>Eukaryota</taxon>
        <taxon>Fungi</taxon>
        <taxon>Dikarya</taxon>
        <taxon>Basidiomycota</taxon>
        <taxon>Agaricomycotina</taxon>
        <taxon>Agaricomycetes</taxon>
        <taxon>Polyporales</taxon>
        <taxon>Polyporaceae</taxon>
        <taxon>Polyporus</taxon>
    </lineage>
</organism>
<evidence type="ECO:0000256" key="1">
    <source>
        <dbReference type="ARBA" id="ARBA00004141"/>
    </source>
</evidence>
<feature type="transmembrane region" description="Helical" evidence="6">
    <location>
        <begin position="363"/>
        <end position="387"/>
    </location>
</feature>
<dbReference type="Pfam" id="PF03595">
    <property type="entry name" value="SLAC1"/>
    <property type="match status" value="1"/>
</dbReference>
<evidence type="ECO:0000256" key="3">
    <source>
        <dbReference type="ARBA" id="ARBA00022989"/>
    </source>
</evidence>
<proteinExistence type="predicted"/>
<dbReference type="PANTHER" id="PTHR31162">
    <property type="entry name" value="MALIC ACID TRANSPORT PROTEIN-RELATED"/>
    <property type="match status" value="1"/>
</dbReference>
<feature type="compositionally biased region" description="Polar residues" evidence="5">
    <location>
        <begin position="1"/>
        <end position="11"/>
    </location>
</feature>
<dbReference type="AlphaFoldDB" id="A0A5C3P6I6"/>
<keyword evidence="3 6" id="KW-1133">Transmembrane helix</keyword>
<dbReference type="STRING" id="1314778.A0A5C3P6I6"/>
<reference evidence="7 8" key="1">
    <citation type="journal article" date="2019" name="Nat. Ecol. Evol.">
        <title>Megaphylogeny resolves global patterns of mushroom evolution.</title>
        <authorList>
            <person name="Varga T."/>
            <person name="Krizsan K."/>
            <person name="Foldi C."/>
            <person name="Dima B."/>
            <person name="Sanchez-Garcia M."/>
            <person name="Sanchez-Ramirez S."/>
            <person name="Szollosi G.J."/>
            <person name="Szarkandi J.G."/>
            <person name="Papp V."/>
            <person name="Albert L."/>
            <person name="Andreopoulos W."/>
            <person name="Angelini C."/>
            <person name="Antonin V."/>
            <person name="Barry K.W."/>
            <person name="Bougher N.L."/>
            <person name="Buchanan P."/>
            <person name="Buyck B."/>
            <person name="Bense V."/>
            <person name="Catcheside P."/>
            <person name="Chovatia M."/>
            <person name="Cooper J."/>
            <person name="Damon W."/>
            <person name="Desjardin D."/>
            <person name="Finy P."/>
            <person name="Geml J."/>
            <person name="Haridas S."/>
            <person name="Hughes K."/>
            <person name="Justo A."/>
            <person name="Karasinski D."/>
            <person name="Kautmanova I."/>
            <person name="Kiss B."/>
            <person name="Kocsube S."/>
            <person name="Kotiranta H."/>
            <person name="LaButti K.M."/>
            <person name="Lechner B.E."/>
            <person name="Liimatainen K."/>
            <person name="Lipzen A."/>
            <person name="Lukacs Z."/>
            <person name="Mihaltcheva S."/>
            <person name="Morgado L.N."/>
            <person name="Niskanen T."/>
            <person name="Noordeloos M.E."/>
            <person name="Ohm R.A."/>
            <person name="Ortiz-Santana B."/>
            <person name="Ovrebo C."/>
            <person name="Racz N."/>
            <person name="Riley R."/>
            <person name="Savchenko A."/>
            <person name="Shiryaev A."/>
            <person name="Soop K."/>
            <person name="Spirin V."/>
            <person name="Szebenyi C."/>
            <person name="Tomsovsky M."/>
            <person name="Tulloss R.E."/>
            <person name="Uehling J."/>
            <person name="Grigoriev I.V."/>
            <person name="Vagvolgyi C."/>
            <person name="Papp T."/>
            <person name="Martin F.M."/>
            <person name="Miettinen O."/>
            <person name="Hibbett D.S."/>
            <person name="Nagy L.G."/>
        </authorList>
    </citation>
    <scope>NUCLEOTIDE SEQUENCE [LARGE SCALE GENOMIC DNA]</scope>
    <source>
        <strain evidence="7 8">HHB13444</strain>
    </source>
</reference>